<organism evidence="1 2">
    <name type="scientific">Pochonia chlamydosporia 170</name>
    <dbReference type="NCBI Taxonomy" id="1380566"/>
    <lineage>
        <taxon>Eukaryota</taxon>
        <taxon>Fungi</taxon>
        <taxon>Dikarya</taxon>
        <taxon>Ascomycota</taxon>
        <taxon>Pezizomycotina</taxon>
        <taxon>Sordariomycetes</taxon>
        <taxon>Hypocreomycetidae</taxon>
        <taxon>Hypocreales</taxon>
        <taxon>Clavicipitaceae</taxon>
        <taxon>Pochonia</taxon>
    </lineage>
</organism>
<protein>
    <submittedName>
        <fullName evidence="1">Uncharacterized protein</fullName>
    </submittedName>
</protein>
<evidence type="ECO:0000313" key="1">
    <source>
        <dbReference type="EMBL" id="OAQ73345.2"/>
    </source>
</evidence>
<dbReference type="AlphaFoldDB" id="A0A179G6A1"/>
<sequence length="79" mass="8849">MSSLLPPLPHSPIPPFPASYFLFPPIAPIRRDPESPILSCLCLVLSFLVFSRLVRLIPAGNTVQHSIPYPVLIHYPGFW</sequence>
<evidence type="ECO:0000313" key="2">
    <source>
        <dbReference type="Proteomes" id="UP000078397"/>
    </source>
</evidence>
<accession>A0A179G6A1</accession>
<name>A0A179G6A1_METCM</name>
<keyword evidence="2" id="KW-1185">Reference proteome</keyword>
<dbReference type="Proteomes" id="UP000078397">
    <property type="component" value="Unassembled WGS sequence"/>
</dbReference>
<dbReference type="KEGG" id="pchm:VFPPC_01074"/>
<proteinExistence type="predicted"/>
<dbReference type="GeneID" id="28844960"/>
<dbReference type="RefSeq" id="XP_022284715.1">
    <property type="nucleotide sequence ID" value="XM_022428203.1"/>
</dbReference>
<gene>
    <name evidence="1" type="ORF">VFPPC_01074</name>
</gene>
<dbReference type="EMBL" id="LSBJ02000001">
    <property type="protein sequence ID" value="OAQ73345.2"/>
    <property type="molecule type" value="Genomic_DNA"/>
</dbReference>
<reference evidence="1 2" key="1">
    <citation type="journal article" date="2016" name="PLoS Pathog.">
        <title>Biosynthesis of antibiotic leucinostatins in bio-control fungus Purpureocillium lilacinum and their inhibition on phytophthora revealed by genome mining.</title>
        <authorList>
            <person name="Wang G."/>
            <person name="Liu Z."/>
            <person name="Lin R."/>
            <person name="Li E."/>
            <person name="Mao Z."/>
            <person name="Ling J."/>
            <person name="Yang Y."/>
            <person name="Yin W.B."/>
            <person name="Xie B."/>
        </authorList>
    </citation>
    <scope>NUCLEOTIDE SEQUENCE [LARGE SCALE GENOMIC DNA]</scope>
    <source>
        <strain evidence="1">170</strain>
    </source>
</reference>
<comment type="caution">
    <text evidence="1">The sequence shown here is derived from an EMBL/GenBank/DDBJ whole genome shotgun (WGS) entry which is preliminary data.</text>
</comment>